<keyword evidence="1 6" id="KW-0597">Phosphoprotein</keyword>
<comment type="caution">
    <text evidence="9">The sequence shown here is derived from an EMBL/GenBank/DDBJ whole genome shotgun (WGS) entry which is preliminary data.</text>
</comment>
<evidence type="ECO:0000259" key="7">
    <source>
        <dbReference type="PROSITE" id="PS50110"/>
    </source>
</evidence>
<dbReference type="EMBL" id="BAABGZ010000013">
    <property type="protein sequence ID" value="GAA4351179.1"/>
    <property type="molecule type" value="Genomic_DNA"/>
</dbReference>
<accession>A0ABP8I4K0</accession>
<dbReference type="InterPro" id="IPR001789">
    <property type="entry name" value="Sig_transdc_resp-reg_receiver"/>
</dbReference>
<dbReference type="SMART" id="SM00850">
    <property type="entry name" value="LytTR"/>
    <property type="match status" value="1"/>
</dbReference>
<keyword evidence="4" id="KW-0238">DNA-binding</keyword>
<dbReference type="Gene3D" id="3.40.50.2300">
    <property type="match status" value="1"/>
</dbReference>
<evidence type="ECO:0000313" key="10">
    <source>
        <dbReference type="Proteomes" id="UP001501153"/>
    </source>
</evidence>
<dbReference type="Gene3D" id="2.40.50.1020">
    <property type="entry name" value="LytTr DNA-binding domain"/>
    <property type="match status" value="1"/>
</dbReference>
<dbReference type="RefSeq" id="WP_345234359.1">
    <property type="nucleotide sequence ID" value="NZ_BAABGZ010000013.1"/>
</dbReference>
<dbReference type="InterPro" id="IPR039420">
    <property type="entry name" value="WalR-like"/>
</dbReference>
<evidence type="ECO:0000256" key="6">
    <source>
        <dbReference type="PROSITE-ProRule" id="PRU00169"/>
    </source>
</evidence>
<evidence type="ECO:0008006" key="11">
    <source>
        <dbReference type="Google" id="ProtNLM"/>
    </source>
</evidence>
<dbReference type="Proteomes" id="UP001501153">
    <property type="component" value="Unassembled WGS sequence"/>
</dbReference>
<feature type="modified residue" description="4-aspartylphosphate" evidence="6">
    <location>
        <position position="59"/>
    </location>
</feature>
<dbReference type="PROSITE" id="PS50930">
    <property type="entry name" value="HTH_LYTTR"/>
    <property type="match status" value="1"/>
</dbReference>
<dbReference type="SMART" id="SM00448">
    <property type="entry name" value="REC"/>
    <property type="match status" value="1"/>
</dbReference>
<dbReference type="InterPro" id="IPR007492">
    <property type="entry name" value="LytTR_DNA-bd_dom"/>
</dbReference>
<dbReference type="Pfam" id="PF04397">
    <property type="entry name" value="LytTR"/>
    <property type="match status" value="1"/>
</dbReference>
<evidence type="ECO:0000256" key="2">
    <source>
        <dbReference type="ARBA" id="ARBA00023012"/>
    </source>
</evidence>
<dbReference type="Pfam" id="PF00072">
    <property type="entry name" value="Response_reg"/>
    <property type="match status" value="1"/>
</dbReference>
<evidence type="ECO:0000256" key="1">
    <source>
        <dbReference type="ARBA" id="ARBA00022553"/>
    </source>
</evidence>
<keyword evidence="10" id="KW-1185">Reference proteome</keyword>
<dbReference type="PANTHER" id="PTHR48111:SF1">
    <property type="entry name" value="TWO-COMPONENT RESPONSE REGULATOR ORR33"/>
    <property type="match status" value="1"/>
</dbReference>
<keyword evidence="3" id="KW-0805">Transcription regulation</keyword>
<organism evidence="9 10">
    <name type="scientific">Hymenobacter saemangeumensis</name>
    <dbReference type="NCBI Taxonomy" id="1084522"/>
    <lineage>
        <taxon>Bacteria</taxon>
        <taxon>Pseudomonadati</taxon>
        <taxon>Bacteroidota</taxon>
        <taxon>Cytophagia</taxon>
        <taxon>Cytophagales</taxon>
        <taxon>Hymenobacteraceae</taxon>
        <taxon>Hymenobacter</taxon>
    </lineage>
</organism>
<name>A0ABP8I4K0_9BACT</name>
<dbReference type="InterPro" id="IPR011006">
    <property type="entry name" value="CheY-like_superfamily"/>
</dbReference>
<keyword evidence="5" id="KW-0804">Transcription</keyword>
<reference evidence="10" key="1">
    <citation type="journal article" date="2019" name="Int. J. Syst. Evol. Microbiol.">
        <title>The Global Catalogue of Microorganisms (GCM) 10K type strain sequencing project: providing services to taxonomists for standard genome sequencing and annotation.</title>
        <authorList>
            <consortium name="The Broad Institute Genomics Platform"/>
            <consortium name="The Broad Institute Genome Sequencing Center for Infectious Disease"/>
            <person name="Wu L."/>
            <person name="Ma J."/>
        </authorList>
    </citation>
    <scope>NUCLEOTIDE SEQUENCE [LARGE SCALE GENOMIC DNA]</scope>
    <source>
        <strain evidence="10">JCM 17923</strain>
    </source>
</reference>
<keyword evidence="2" id="KW-0902">Two-component regulatory system</keyword>
<evidence type="ECO:0000256" key="5">
    <source>
        <dbReference type="ARBA" id="ARBA00023163"/>
    </source>
</evidence>
<dbReference type="PROSITE" id="PS50110">
    <property type="entry name" value="RESPONSE_REGULATORY"/>
    <property type="match status" value="1"/>
</dbReference>
<dbReference type="PANTHER" id="PTHR48111">
    <property type="entry name" value="REGULATOR OF RPOS"/>
    <property type="match status" value="1"/>
</dbReference>
<sequence>MSLPATPLRVLVVEDEELLAEHLHVTLEALGYTVLGPAPDADTALALCQETWPDVAVLDITLAGSRSGIDLARELQARRPLPLVFLTALSGAEAFSLARAVGPAAYLVKPAPADALQRALELAVANSSTGHAEPDEEHSVFNAASAILLPDALFVKEDGLLVKVRLADICSIEAADKQCLLNLTGRVLSVRQPLRELTSRLPGSDFVQIHRRYVVNAACIERLDTVRNLVQVGEQVLPLGQTYREHLLQRLQQV</sequence>
<proteinExistence type="predicted"/>
<evidence type="ECO:0000256" key="4">
    <source>
        <dbReference type="ARBA" id="ARBA00023125"/>
    </source>
</evidence>
<dbReference type="SUPFAM" id="SSF52172">
    <property type="entry name" value="CheY-like"/>
    <property type="match status" value="1"/>
</dbReference>
<protein>
    <recommendedName>
        <fullName evidence="11">Response regulator transcription factor</fullName>
    </recommendedName>
</protein>
<evidence type="ECO:0000256" key="3">
    <source>
        <dbReference type="ARBA" id="ARBA00023015"/>
    </source>
</evidence>
<gene>
    <name evidence="9" type="ORF">GCM10023185_09640</name>
</gene>
<feature type="domain" description="HTH LytTR-type" evidence="8">
    <location>
        <begin position="153"/>
        <end position="253"/>
    </location>
</feature>
<evidence type="ECO:0000313" key="9">
    <source>
        <dbReference type="EMBL" id="GAA4351179.1"/>
    </source>
</evidence>
<feature type="domain" description="Response regulatory" evidence="7">
    <location>
        <begin position="9"/>
        <end position="124"/>
    </location>
</feature>
<evidence type="ECO:0000259" key="8">
    <source>
        <dbReference type="PROSITE" id="PS50930"/>
    </source>
</evidence>